<dbReference type="Proteomes" id="UP001154078">
    <property type="component" value="Chromosome 2"/>
</dbReference>
<evidence type="ECO:0000313" key="2">
    <source>
        <dbReference type="EMBL" id="CAH0551841.1"/>
    </source>
</evidence>
<name>A0A9P0AZ17_BRAAE</name>
<feature type="compositionally biased region" description="Polar residues" evidence="1">
    <location>
        <begin position="158"/>
        <end position="173"/>
    </location>
</feature>
<feature type="region of interest" description="Disordered" evidence="1">
    <location>
        <begin position="145"/>
        <end position="209"/>
    </location>
</feature>
<evidence type="ECO:0000256" key="1">
    <source>
        <dbReference type="SAM" id="MobiDB-lite"/>
    </source>
</evidence>
<reference evidence="2" key="1">
    <citation type="submission" date="2021-12" db="EMBL/GenBank/DDBJ databases">
        <authorList>
            <person name="King R."/>
        </authorList>
    </citation>
    <scope>NUCLEOTIDE SEQUENCE</scope>
</reference>
<proteinExistence type="predicted"/>
<dbReference type="OrthoDB" id="6770885at2759"/>
<accession>A0A9P0AZ17</accession>
<keyword evidence="3" id="KW-1185">Reference proteome</keyword>
<sequence>MPDKKQCIKVEDEEPLVITITSCKGKHANAIENPHVKKETPFKDDNPPVFIEPEINTKTSTIAAKILPVITPRYHGPGCSMEIAILEKHEHGCRFKKLSNELRTSDDRSGSFEYIGRLAYKTCGVAGVSTPAKSSIISKTVRESVDSDGLEAQEPSKPASNATSLHVDQTTDVENNEEDAENFPVFSSKTMTPRESPASMHKDAETQVKTKSEFRVESCMVETPTDRLTMQELIKNKQIYDALSRYSPDILKTEVCVNNVTINSPPLFESFGKAFETYCPSKKERNPSYMKSSGSFAKKDFRHVHTTMSTIILANKYVSTTMNGSDFHHKPTQCKIDSSMSLIMGGLHMKKKFKKIWTCVLNRNG</sequence>
<organism evidence="2 3">
    <name type="scientific">Brassicogethes aeneus</name>
    <name type="common">Rape pollen beetle</name>
    <name type="synonym">Meligethes aeneus</name>
    <dbReference type="NCBI Taxonomy" id="1431903"/>
    <lineage>
        <taxon>Eukaryota</taxon>
        <taxon>Metazoa</taxon>
        <taxon>Ecdysozoa</taxon>
        <taxon>Arthropoda</taxon>
        <taxon>Hexapoda</taxon>
        <taxon>Insecta</taxon>
        <taxon>Pterygota</taxon>
        <taxon>Neoptera</taxon>
        <taxon>Endopterygota</taxon>
        <taxon>Coleoptera</taxon>
        <taxon>Polyphaga</taxon>
        <taxon>Cucujiformia</taxon>
        <taxon>Nitidulidae</taxon>
        <taxon>Meligethinae</taxon>
        <taxon>Brassicogethes</taxon>
    </lineage>
</organism>
<dbReference type="AlphaFoldDB" id="A0A9P0AZ17"/>
<feature type="compositionally biased region" description="Basic and acidic residues" evidence="1">
    <location>
        <begin position="200"/>
        <end position="209"/>
    </location>
</feature>
<evidence type="ECO:0000313" key="3">
    <source>
        <dbReference type="Proteomes" id="UP001154078"/>
    </source>
</evidence>
<protein>
    <submittedName>
        <fullName evidence="2">Uncharacterized protein</fullName>
    </submittedName>
</protein>
<dbReference type="EMBL" id="OV121133">
    <property type="protein sequence ID" value="CAH0551841.1"/>
    <property type="molecule type" value="Genomic_DNA"/>
</dbReference>
<gene>
    <name evidence="2" type="ORF">MELIAE_LOCUS4364</name>
</gene>